<evidence type="ECO:0000313" key="5">
    <source>
        <dbReference type="Proteomes" id="UP000504638"/>
    </source>
</evidence>
<dbReference type="GO" id="GO:0003723">
    <property type="term" value="F:RNA binding"/>
    <property type="evidence" value="ECO:0007669"/>
    <property type="project" value="InterPro"/>
</dbReference>
<dbReference type="InterPro" id="IPR034772">
    <property type="entry name" value="CPSF6/7"/>
</dbReference>
<dbReference type="InterPro" id="IPR035979">
    <property type="entry name" value="RBD_domain_sf"/>
</dbReference>
<evidence type="ECO:0000313" key="6">
    <source>
        <dbReference type="RefSeq" id="XP_033531596.1"/>
    </source>
</evidence>
<evidence type="ECO:0000256" key="1">
    <source>
        <dbReference type="ARBA" id="ARBA00006265"/>
    </source>
</evidence>
<dbReference type="InterPro" id="IPR012677">
    <property type="entry name" value="Nucleotide-bd_a/b_plait_sf"/>
</dbReference>
<feature type="compositionally biased region" description="Basic and acidic residues" evidence="2">
    <location>
        <begin position="204"/>
        <end position="221"/>
    </location>
</feature>
<comment type="similarity">
    <text evidence="1">Belongs to the RRM CPSF6/7 family.</text>
</comment>
<feature type="compositionally biased region" description="Polar residues" evidence="2">
    <location>
        <begin position="57"/>
        <end position="68"/>
    </location>
</feature>
<name>A0A6G1FVN8_9PEZI</name>
<sequence length="391" mass="40764">MAEEDNFDIDIYGDDAGNDYQGEPEEPMQDAKQDDGPTNTAGDHSPHDAVHGAEAGTDSNEMEVTTNGGVHDSHDHKPSQTQTPAPQGTKRKEGPDDRPVDPNATTAIVLGELHWWTTEDDIRGWINKSGCEDELKDISFNEHKVNGKSKGQAFVEFHSTQAATALKHRIDSFATSTDTSPVAAALRKHTANFHPAGSNPYRTLPKDVPGRNRDSGREGHSRPPYSQSGGNYSGFNRGGRGGFGNRGGNAGGGYGNRNFSGGAMQGGGVQGGNFGGNFAGPPMNQFGGGFNRGGMMGGNMRGGMGGSGRGGRGGAAMNPGMMGGMGMPMGNMGMPNMNMGMGGMGGMGSMGMPGFTNPQHFNAGGGFFNQGQQGGSDGNWNPHGAKRPRPE</sequence>
<dbReference type="SUPFAM" id="SSF54928">
    <property type="entry name" value="RNA-binding domain, RBD"/>
    <property type="match status" value="1"/>
</dbReference>
<evidence type="ECO:0000313" key="4">
    <source>
        <dbReference type="EMBL" id="KAF1809965.1"/>
    </source>
</evidence>
<dbReference type="OrthoDB" id="10065185at2759"/>
<reference evidence="6" key="3">
    <citation type="submission" date="2025-04" db="UniProtKB">
        <authorList>
            <consortium name="RefSeq"/>
        </authorList>
    </citation>
    <scope>IDENTIFICATION</scope>
    <source>
        <strain evidence="6">CBS 781.70</strain>
    </source>
</reference>
<feature type="region of interest" description="Disordered" evidence="2">
    <location>
        <begin position="361"/>
        <end position="391"/>
    </location>
</feature>
<dbReference type="InterPro" id="IPR000504">
    <property type="entry name" value="RRM_dom"/>
</dbReference>
<feature type="compositionally biased region" description="Gly residues" evidence="2">
    <location>
        <begin position="363"/>
        <end position="377"/>
    </location>
</feature>
<dbReference type="GO" id="GO:0006397">
    <property type="term" value="P:mRNA processing"/>
    <property type="evidence" value="ECO:0007669"/>
    <property type="project" value="UniProtKB-KW"/>
</dbReference>
<keyword evidence="5" id="KW-1185">Reference proteome</keyword>
<dbReference type="PANTHER" id="PTHR23204">
    <property type="entry name" value="CLEAVAGE AND POLYADENYLATION SPECIFIC FACTOR"/>
    <property type="match status" value="1"/>
</dbReference>
<protein>
    <recommendedName>
        <fullName evidence="3">RRM domain-containing protein</fullName>
    </recommendedName>
</protein>
<feature type="region of interest" description="Disordered" evidence="2">
    <location>
        <begin position="1"/>
        <end position="103"/>
    </location>
</feature>
<feature type="domain" description="RRM" evidence="3">
    <location>
        <begin position="108"/>
        <end position="167"/>
    </location>
</feature>
<feature type="compositionally biased region" description="Basic and acidic residues" evidence="2">
    <location>
        <begin position="90"/>
        <end position="100"/>
    </location>
</feature>
<dbReference type="Gene3D" id="3.30.70.330">
    <property type="match status" value="1"/>
</dbReference>
<dbReference type="GeneID" id="54422776"/>
<evidence type="ECO:0000259" key="3">
    <source>
        <dbReference type="Pfam" id="PF00076"/>
    </source>
</evidence>
<evidence type="ECO:0000256" key="2">
    <source>
        <dbReference type="SAM" id="MobiDB-lite"/>
    </source>
</evidence>
<dbReference type="EMBL" id="ML975169">
    <property type="protein sequence ID" value="KAF1809965.1"/>
    <property type="molecule type" value="Genomic_DNA"/>
</dbReference>
<reference evidence="6" key="2">
    <citation type="submission" date="2020-04" db="EMBL/GenBank/DDBJ databases">
        <authorList>
            <consortium name="NCBI Genome Project"/>
        </authorList>
    </citation>
    <scope>NUCLEOTIDE SEQUENCE</scope>
    <source>
        <strain evidence="6">CBS 781.70</strain>
    </source>
</reference>
<feature type="region of interest" description="Disordered" evidence="2">
    <location>
        <begin position="191"/>
        <end position="244"/>
    </location>
</feature>
<reference evidence="4 6" key="1">
    <citation type="submission" date="2020-01" db="EMBL/GenBank/DDBJ databases">
        <authorList>
            <consortium name="DOE Joint Genome Institute"/>
            <person name="Haridas S."/>
            <person name="Albert R."/>
            <person name="Binder M."/>
            <person name="Bloem J."/>
            <person name="Labutti K."/>
            <person name="Salamov A."/>
            <person name="Andreopoulos B."/>
            <person name="Baker S.E."/>
            <person name="Barry K."/>
            <person name="Bills G."/>
            <person name="Bluhm B.H."/>
            <person name="Cannon C."/>
            <person name="Castanera R."/>
            <person name="Culley D.E."/>
            <person name="Daum C."/>
            <person name="Ezra D."/>
            <person name="Gonzalez J.B."/>
            <person name="Henrissat B."/>
            <person name="Kuo A."/>
            <person name="Liang C."/>
            <person name="Lipzen A."/>
            <person name="Lutzoni F."/>
            <person name="Magnuson J."/>
            <person name="Mondo S."/>
            <person name="Nolan M."/>
            <person name="Ohm R."/>
            <person name="Pangilinan J."/>
            <person name="Park H.-J."/>
            <person name="Ramirez L."/>
            <person name="Alfaro M."/>
            <person name="Sun H."/>
            <person name="Tritt A."/>
            <person name="Yoshinaga Y."/>
            <person name="Zwiers L.-H."/>
            <person name="Turgeon B.G."/>
            <person name="Goodwin S.B."/>
            <person name="Spatafora J.W."/>
            <person name="Crous P.W."/>
            <person name="Grigoriev I.V."/>
        </authorList>
    </citation>
    <scope>NUCLEOTIDE SEQUENCE</scope>
    <source>
        <strain evidence="4 6">CBS 781.70</strain>
    </source>
</reference>
<accession>A0A6G1FVN8</accession>
<dbReference type="Proteomes" id="UP000504638">
    <property type="component" value="Unplaced"/>
</dbReference>
<dbReference type="AlphaFoldDB" id="A0A6G1FVN8"/>
<gene>
    <name evidence="4 6" type="ORF">P152DRAFT_493696</name>
</gene>
<organism evidence="4">
    <name type="scientific">Eremomyces bilateralis CBS 781.70</name>
    <dbReference type="NCBI Taxonomy" id="1392243"/>
    <lineage>
        <taxon>Eukaryota</taxon>
        <taxon>Fungi</taxon>
        <taxon>Dikarya</taxon>
        <taxon>Ascomycota</taxon>
        <taxon>Pezizomycotina</taxon>
        <taxon>Dothideomycetes</taxon>
        <taxon>Dothideomycetes incertae sedis</taxon>
        <taxon>Eremomycetales</taxon>
        <taxon>Eremomycetaceae</taxon>
        <taxon>Eremomyces</taxon>
    </lineage>
</organism>
<dbReference type="RefSeq" id="XP_033531596.1">
    <property type="nucleotide sequence ID" value="XM_033682206.1"/>
</dbReference>
<dbReference type="GO" id="GO:0005634">
    <property type="term" value="C:nucleus"/>
    <property type="evidence" value="ECO:0007669"/>
    <property type="project" value="UniProtKB-SubCell"/>
</dbReference>
<proteinExistence type="inferred from homology"/>
<dbReference type="Pfam" id="PF00076">
    <property type="entry name" value="RRM_1"/>
    <property type="match status" value="1"/>
</dbReference>
<feature type="compositionally biased region" description="Acidic residues" evidence="2">
    <location>
        <begin position="1"/>
        <end position="28"/>
    </location>
</feature>